<proteinExistence type="inferred from homology"/>
<name>A0AAV6Z406_ENGPU</name>
<protein>
    <recommendedName>
        <fullName evidence="12">Fucosyltransferase</fullName>
        <ecNumber evidence="12">2.4.1.-</ecNumber>
    </recommendedName>
</protein>
<comment type="pathway">
    <text evidence="2">Protein modification; protein glycosylation.</text>
</comment>
<comment type="subcellular location">
    <subcellularLocation>
        <location evidence="12">Golgi apparatus</location>
        <location evidence="12">Golgi stack membrane</location>
        <topology evidence="12">Single-pass type II membrane protein</topology>
    </subcellularLocation>
    <subcellularLocation>
        <location evidence="1">Membrane</location>
        <topology evidence="1">Single-pass membrane protein</topology>
    </subcellularLocation>
</comment>
<feature type="domain" description="Fucosyltransferase N-terminal" evidence="14">
    <location>
        <begin position="78"/>
        <end position="184"/>
    </location>
</feature>
<keyword evidence="16" id="KW-1185">Reference proteome</keyword>
<dbReference type="AlphaFoldDB" id="A0AAV6Z406"/>
<comment type="caution">
    <text evidence="15">The sequence shown here is derived from an EMBL/GenBank/DDBJ whole genome shotgun (WGS) entry which is preliminary data.</text>
</comment>
<dbReference type="InterPro" id="IPR038577">
    <property type="entry name" value="GT10-like_C_sf"/>
</dbReference>
<dbReference type="Gene3D" id="3.40.50.11660">
    <property type="entry name" value="Glycosyl transferase family 10, C-terminal domain"/>
    <property type="match status" value="1"/>
</dbReference>
<evidence type="ECO:0000259" key="13">
    <source>
        <dbReference type="Pfam" id="PF00852"/>
    </source>
</evidence>
<dbReference type="SUPFAM" id="SSF53756">
    <property type="entry name" value="UDP-Glycosyltransferase/glycogen phosphorylase"/>
    <property type="match status" value="1"/>
</dbReference>
<dbReference type="InterPro" id="IPR031481">
    <property type="entry name" value="Glyco_tran_10_N"/>
</dbReference>
<keyword evidence="10" id="KW-0325">Glycoprotein</keyword>
<sequence>MACLKHTHKKTWAIFFLSMYSYFIFVLCTFYYSEKLPTYKGYSSIKESNCSMHPTNIIRTVHSRAAPQVQTRSSNQSSIIILLWTWPSGHTFTLNQCPPSVDSSDCFFTVDRSMYSVANAVVIHHRDVSRSQSQLPQGPRPPNQYWIWFSLESPSNLRNLTIMDNLINMTMSYRTDSDIFTPYGWLEKSDDKVNFTIPQKTRLVAWTISNWKTKHKRFMYFTELKEYIQIDVYGKYHVPLPRKLQFQTLSTYKFYLAFENSIHEDYITEKLWSNAFLAGTVPVVMGPPRKNYERFVPPDSFIHVDDFSSPQELASYLLSLDKDDQKYQQYFTWRSRYQPVKLRKTWVTEYCKVCKALKEAPSYRTIPSIAEWFK</sequence>
<evidence type="ECO:0000313" key="16">
    <source>
        <dbReference type="Proteomes" id="UP000824782"/>
    </source>
</evidence>
<reference evidence="15" key="1">
    <citation type="thesis" date="2020" institute="ProQuest LLC" country="789 East Eisenhower Parkway, Ann Arbor, MI, USA">
        <title>Comparative Genomics and Chromosome Evolution.</title>
        <authorList>
            <person name="Mudd A.B."/>
        </authorList>
    </citation>
    <scope>NUCLEOTIDE SEQUENCE</scope>
    <source>
        <strain evidence="15">237g6f4</strain>
        <tissue evidence="15">Blood</tissue>
    </source>
</reference>
<evidence type="ECO:0000256" key="10">
    <source>
        <dbReference type="ARBA" id="ARBA00023180"/>
    </source>
</evidence>
<dbReference type="InterPro" id="IPR055270">
    <property type="entry name" value="Glyco_tran_10_C"/>
</dbReference>
<dbReference type="Pfam" id="PF00852">
    <property type="entry name" value="Glyco_transf_10"/>
    <property type="match status" value="1"/>
</dbReference>
<evidence type="ECO:0000256" key="4">
    <source>
        <dbReference type="ARBA" id="ARBA00022676"/>
    </source>
</evidence>
<comment type="catalytic activity">
    <reaction evidence="11">
        <text>an N-acetyl-alpha-neuraminyl-(2-&gt;3)-beta-D-galactosyl-(1-&gt;4)-N-acetyl-beta-D-glucosaminyl derivative + GDP-beta-L-fucose = an alpha-Neu5Ac-(2-&gt;3)-beta-D-Gal-(1-&gt;4)-[alpha-L-Fuc-(1-&gt;3)]-beta-D-GlcNAc derivative + GDP + H(+)</text>
        <dbReference type="Rhea" id="RHEA:56076"/>
        <dbReference type="ChEBI" id="CHEBI:15378"/>
        <dbReference type="ChEBI" id="CHEBI:57273"/>
        <dbReference type="ChEBI" id="CHEBI:58189"/>
        <dbReference type="ChEBI" id="CHEBI:136545"/>
        <dbReference type="ChEBI" id="CHEBI:139509"/>
    </reaction>
    <physiologicalReaction direction="left-to-right" evidence="11">
        <dbReference type="Rhea" id="RHEA:56077"/>
    </physiologicalReaction>
</comment>
<keyword evidence="6 12" id="KW-0812">Transmembrane</keyword>
<evidence type="ECO:0000256" key="2">
    <source>
        <dbReference type="ARBA" id="ARBA00004922"/>
    </source>
</evidence>
<evidence type="ECO:0000313" key="15">
    <source>
        <dbReference type="EMBL" id="KAG8544317.1"/>
    </source>
</evidence>
<evidence type="ECO:0000256" key="5">
    <source>
        <dbReference type="ARBA" id="ARBA00022679"/>
    </source>
</evidence>
<feature type="transmembrane region" description="Helical" evidence="12">
    <location>
        <begin position="12"/>
        <end position="32"/>
    </location>
</feature>
<keyword evidence="9 12" id="KW-0472">Membrane</keyword>
<dbReference type="GO" id="GO:0032580">
    <property type="term" value="C:Golgi cisterna membrane"/>
    <property type="evidence" value="ECO:0007669"/>
    <property type="project" value="UniProtKB-SubCell"/>
</dbReference>
<feature type="domain" description="Fucosyltransferase C-terminal" evidence="13">
    <location>
        <begin position="198"/>
        <end position="372"/>
    </location>
</feature>
<dbReference type="Proteomes" id="UP000824782">
    <property type="component" value="Unassembled WGS sequence"/>
</dbReference>
<dbReference type="EC" id="2.4.1.-" evidence="12"/>
<keyword evidence="8 12" id="KW-1133">Transmembrane helix</keyword>
<keyword evidence="12" id="KW-0333">Golgi apparatus</keyword>
<evidence type="ECO:0000256" key="9">
    <source>
        <dbReference type="ARBA" id="ARBA00023136"/>
    </source>
</evidence>
<evidence type="ECO:0000256" key="1">
    <source>
        <dbReference type="ARBA" id="ARBA00004167"/>
    </source>
</evidence>
<dbReference type="EMBL" id="WNYA01002394">
    <property type="protein sequence ID" value="KAG8544317.1"/>
    <property type="molecule type" value="Genomic_DNA"/>
</dbReference>
<dbReference type="GO" id="GO:0046920">
    <property type="term" value="F:alpha-(1-&gt;3)-fucosyltransferase activity"/>
    <property type="evidence" value="ECO:0007669"/>
    <property type="project" value="TreeGrafter"/>
</dbReference>
<accession>A0AAV6Z406</accession>
<dbReference type="InterPro" id="IPR001503">
    <property type="entry name" value="Glyco_trans_10"/>
</dbReference>
<gene>
    <name evidence="15" type="ORF">GDO81_022701</name>
</gene>
<keyword evidence="7" id="KW-0735">Signal-anchor</keyword>
<dbReference type="PANTHER" id="PTHR11929">
    <property type="entry name" value="ALPHA- 1,3 -FUCOSYLTRANSFERASE"/>
    <property type="match status" value="1"/>
</dbReference>
<evidence type="ECO:0000256" key="8">
    <source>
        <dbReference type="ARBA" id="ARBA00022989"/>
    </source>
</evidence>
<keyword evidence="5 12" id="KW-0808">Transferase</keyword>
<comment type="similarity">
    <text evidence="3 12">Belongs to the glycosyltransferase 10 family.</text>
</comment>
<evidence type="ECO:0000256" key="7">
    <source>
        <dbReference type="ARBA" id="ARBA00022968"/>
    </source>
</evidence>
<evidence type="ECO:0000256" key="12">
    <source>
        <dbReference type="RuleBase" id="RU003832"/>
    </source>
</evidence>
<dbReference type="Pfam" id="PF17039">
    <property type="entry name" value="Glyco_tran_10_N"/>
    <property type="match status" value="1"/>
</dbReference>
<organism evidence="15 16">
    <name type="scientific">Engystomops pustulosus</name>
    <name type="common">Tungara frog</name>
    <name type="synonym">Physalaemus pustulosus</name>
    <dbReference type="NCBI Taxonomy" id="76066"/>
    <lineage>
        <taxon>Eukaryota</taxon>
        <taxon>Metazoa</taxon>
        <taxon>Chordata</taxon>
        <taxon>Craniata</taxon>
        <taxon>Vertebrata</taxon>
        <taxon>Euteleostomi</taxon>
        <taxon>Amphibia</taxon>
        <taxon>Batrachia</taxon>
        <taxon>Anura</taxon>
        <taxon>Neobatrachia</taxon>
        <taxon>Hyloidea</taxon>
        <taxon>Leptodactylidae</taxon>
        <taxon>Leiuperinae</taxon>
        <taxon>Engystomops</taxon>
    </lineage>
</organism>
<dbReference type="FunFam" id="3.40.50.11660:FF:000001">
    <property type="entry name" value="alpha-(1,3)-fucosyltransferase 9"/>
    <property type="match status" value="1"/>
</dbReference>
<dbReference type="PANTHER" id="PTHR11929:SF244">
    <property type="entry name" value="FUCOSYLTRANSFERASE"/>
    <property type="match status" value="1"/>
</dbReference>
<evidence type="ECO:0000256" key="11">
    <source>
        <dbReference type="ARBA" id="ARBA00036481"/>
    </source>
</evidence>
<evidence type="ECO:0000259" key="14">
    <source>
        <dbReference type="Pfam" id="PF17039"/>
    </source>
</evidence>
<evidence type="ECO:0000256" key="6">
    <source>
        <dbReference type="ARBA" id="ARBA00022692"/>
    </source>
</evidence>
<evidence type="ECO:0000256" key="3">
    <source>
        <dbReference type="ARBA" id="ARBA00008919"/>
    </source>
</evidence>
<keyword evidence="4 12" id="KW-0328">Glycosyltransferase</keyword>